<evidence type="ECO:0000256" key="2">
    <source>
        <dbReference type="ARBA" id="ARBA00023136"/>
    </source>
</evidence>
<dbReference type="Gene3D" id="2.60.40.10">
    <property type="entry name" value="Immunoglobulins"/>
    <property type="match status" value="2"/>
</dbReference>
<dbReference type="InterPro" id="IPR007110">
    <property type="entry name" value="Ig-like_dom"/>
</dbReference>
<dbReference type="SMART" id="SM00409">
    <property type="entry name" value="IG"/>
    <property type="match status" value="1"/>
</dbReference>
<evidence type="ECO:0000313" key="5">
    <source>
        <dbReference type="Ensembl" id="ENSECRP00000025990.1"/>
    </source>
</evidence>
<evidence type="ECO:0000259" key="4">
    <source>
        <dbReference type="PROSITE" id="PS50835"/>
    </source>
</evidence>
<dbReference type="FunFam" id="2.60.40.10:FF:000208">
    <property type="entry name" value="Butyrophilin subfamily 1 member A1"/>
    <property type="match status" value="1"/>
</dbReference>
<dbReference type="InterPro" id="IPR003599">
    <property type="entry name" value="Ig_sub"/>
</dbReference>
<dbReference type="GeneTree" id="ENSGT01120000271914"/>
<organism evidence="5 6">
    <name type="scientific">Erpetoichthys calabaricus</name>
    <name type="common">Rope fish</name>
    <name type="synonym">Calamoichthys calabaricus</name>
    <dbReference type="NCBI Taxonomy" id="27687"/>
    <lineage>
        <taxon>Eukaryota</taxon>
        <taxon>Metazoa</taxon>
        <taxon>Chordata</taxon>
        <taxon>Craniata</taxon>
        <taxon>Vertebrata</taxon>
        <taxon>Euteleostomi</taxon>
        <taxon>Actinopterygii</taxon>
        <taxon>Polypteriformes</taxon>
        <taxon>Polypteridae</taxon>
        <taxon>Erpetoichthys</taxon>
    </lineage>
</organism>
<dbReference type="AlphaFoldDB" id="A0A8C4T6I3"/>
<dbReference type="InterPro" id="IPR036179">
    <property type="entry name" value="Ig-like_dom_sf"/>
</dbReference>
<accession>A0A8C4T6I3</accession>
<evidence type="ECO:0000256" key="3">
    <source>
        <dbReference type="ARBA" id="ARBA00023319"/>
    </source>
</evidence>
<proteinExistence type="predicted"/>
<dbReference type="PANTHER" id="PTHR24100:SF130">
    <property type="entry name" value="BUTYROPHILIN-LIKE PROTEIN 9"/>
    <property type="match status" value="1"/>
</dbReference>
<reference evidence="5" key="2">
    <citation type="submission" date="2025-09" db="UniProtKB">
        <authorList>
            <consortium name="Ensembl"/>
        </authorList>
    </citation>
    <scope>IDENTIFICATION</scope>
</reference>
<name>A0A8C4T6I3_ERPCA</name>
<evidence type="ECO:0000256" key="1">
    <source>
        <dbReference type="ARBA" id="ARBA00004370"/>
    </source>
</evidence>
<keyword evidence="6" id="KW-1185">Reference proteome</keyword>
<dbReference type="GO" id="GO:0050852">
    <property type="term" value="P:T cell receptor signaling pathway"/>
    <property type="evidence" value="ECO:0007669"/>
    <property type="project" value="TreeGrafter"/>
</dbReference>
<keyword evidence="3" id="KW-0393">Immunoglobulin domain</keyword>
<dbReference type="Pfam" id="PF22705">
    <property type="entry name" value="C2-set_3"/>
    <property type="match status" value="1"/>
</dbReference>
<dbReference type="InterPro" id="IPR050504">
    <property type="entry name" value="IgSF_BTN/MOG"/>
</dbReference>
<sequence length="244" mass="27635">MLTTAILFFGSERFQVVSPSSTLRALVSEDVTLPASLSPAINAQGFEVRWFRDNFDSPVLLYHNLQIRPEQGRTALFLEELASGNVSLRLQDVRASDRGLYRCFVDSGPWNEEVHITLKVEGHFELPFFVFHKDQQTRLECSSEKWSSQPEVTWRDMNGVDVTSASTITVQRDDEGLLRVSSVIPIKWEFNVFSCLMRSNTVRPTYQICAEIWKVDSSNPITAEEILLCWALNLKIAPGAMCNG</sequence>
<dbReference type="Ensembl" id="ENSECRT00000026533.1">
    <property type="protein sequence ID" value="ENSECRP00000025990.1"/>
    <property type="gene ID" value="ENSECRG00000017554.1"/>
</dbReference>
<dbReference type="SUPFAM" id="SSF48726">
    <property type="entry name" value="Immunoglobulin"/>
    <property type="match status" value="2"/>
</dbReference>
<keyword evidence="2" id="KW-0472">Membrane</keyword>
<evidence type="ECO:0000313" key="6">
    <source>
        <dbReference type="Proteomes" id="UP000694620"/>
    </source>
</evidence>
<protein>
    <recommendedName>
        <fullName evidence="4">Ig-like domain-containing protein</fullName>
    </recommendedName>
</protein>
<dbReference type="PANTHER" id="PTHR24100">
    <property type="entry name" value="BUTYROPHILIN"/>
    <property type="match status" value="1"/>
</dbReference>
<dbReference type="Pfam" id="PF07686">
    <property type="entry name" value="V-set"/>
    <property type="match status" value="1"/>
</dbReference>
<dbReference type="InterPro" id="IPR053896">
    <property type="entry name" value="BTN3A2-like_Ig-C"/>
</dbReference>
<dbReference type="GO" id="GO:0005102">
    <property type="term" value="F:signaling receptor binding"/>
    <property type="evidence" value="ECO:0007669"/>
    <property type="project" value="TreeGrafter"/>
</dbReference>
<comment type="subcellular location">
    <subcellularLocation>
        <location evidence="1">Membrane</location>
    </subcellularLocation>
</comment>
<reference evidence="5" key="1">
    <citation type="submission" date="2025-08" db="UniProtKB">
        <authorList>
            <consortium name="Ensembl"/>
        </authorList>
    </citation>
    <scope>IDENTIFICATION</scope>
</reference>
<feature type="domain" description="Ig-like" evidence="4">
    <location>
        <begin position="19"/>
        <end position="117"/>
    </location>
</feature>
<dbReference type="GO" id="GO:0001817">
    <property type="term" value="P:regulation of cytokine production"/>
    <property type="evidence" value="ECO:0007669"/>
    <property type="project" value="TreeGrafter"/>
</dbReference>
<dbReference type="Proteomes" id="UP000694620">
    <property type="component" value="Unassembled WGS sequence"/>
</dbReference>
<dbReference type="PROSITE" id="PS50835">
    <property type="entry name" value="IG_LIKE"/>
    <property type="match status" value="1"/>
</dbReference>
<dbReference type="GO" id="GO:0009897">
    <property type="term" value="C:external side of plasma membrane"/>
    <property type="evidence" value="ECO:0007669"/>
    <property type="project" value="TreeGrafter"/>
</dbReference>
<dbReference type="InterPro" id="IPR013106">
    <property type="entry name" value="Ig_V-set"/>
</dbReference>
<dbReference type="InterPro" id="IPR013783">
    <property type="entry name" value="Ig-like_fold"/>
</dbReference>